<evidence type="ECO:0000259" key="2">
    <source>
        <dbReference type="Pfam" id="PF00551"/>
    </source>
</evidence>
<gene>
    <name evidence="4" type="ORF">BDV25DRAFT_135100</name>
</gene>
<dbReference type="InterPro" id="IPR036477">
    <property type="entry name" value="Formyl_transf_N_sf"/>
</dbReference>
<accession>A0A5N6U9Q9</accession>
<dbReference type="InterPro" id="IPR002376">
    <property type="entry name" value="Formyl_transf_N"/>
</dbReference>
<reference evidence="4 5" key="1">
    <citation type="submission" date="2019-04" db="EMBL/GenBank/DDBJ databases">
        <title>Friends and foes A comparative genomics study of 23 Aspergillus species from section Flavi.</title>
        <authorList>
            <consortium name="DOE Joint Genome Institute"/>
            <person name="Kjaerbolling I."/>
            <person name="Vesth T."/>
            <person name="Frisvad J.C."/>
            <person name="Nybo J.L."/>
            <person name="Theobald S."/>
            <person name="Kildgaard S."/>
            <person name="Isbrandt T."/>
            <person name="Kuo A."/>
            <person name="Sato A."/>
            <person name="Lyhne E.K."/>
            <person name="Kogle M.E."/>
            <person name="Wiebenga A."/>
            <person name="Kun R.S."/>
            <person name="Lubbers R.J."/>
            <person name="Makela M.R."/>
            <person name="Barry K."/>
            <person name="Chovatia M."/>
            <person name="Clum A."/>
            <person name="Daum C."/>
            <person name="Haridas S."/>
            <person name="He G."/>
            <person name="LaButti K."/>
            <person name="Lipzen A."/>
            <person name="Mondo S."/>
            <person name="Riley R."/>
            <person name="Salamov A."/>
            <person name="Simmons B.A."/>
            <person name="Magnuson J.K."/>
            <person name="Henrissat B."/>
            <person name="Mortensen U.H."/>
            <person name="Larsen T.O."/>
            <person name="Devries R.P."/>
            <person name="Grigoriev I.V."/>
            <person name="Machida M."/>
            <person name="Baker S.E."/>
            <person name="Andersen M.R."/>
        </authorList>
    </citation>
    <scope>NUCLEOTIDE SEQUENCE [LARGE SCALE GENOMIC DNA]</scope>
    <source>
        <strain evidence="4 5">IBT 18842</strain>
    </source>
</reference>
<feature type="domain" description="FAD-dependent urate hydroxylase HpyO/Asp monooxygenase CreE-like FAD/NAD(P)-binding" evidence="3">
    <location>
        <begin position="34"/>
        <end position="181"/>
    </location>
</feature>
<evidence type="ECO:0000259" key="3">
    <source>
        <dbReference type="Pfam" id="PF13454"/>
    </source>
</evidence>
<dbReference type="Proteomes" id="UP000325780">
    <property type="component" value="Unassembled WGS sequence"/>
</dbReference>
<evidence type="ECO:0008006" key="6">
    <source>
        <dbReference type="Google" id="ProtNLM"/>
    </source>
</evidence>
<protein>
    <recommendedName>
        <fullName evidence="6">FAD-NAD(P)-binding-domain-containing protein</fullName>
    </recommendedName>
</protein>
<dbReference type="Pfam" id="PF00551">
    <property type="entry name" value="Formyl_trans_N"/>
    <property type="match status" value="1"/>
</dbReference>
<dbReference type="Pfam" id="PF13454">
    <property type="entry name" value="NAD_binding_9"/>
    <property type="match status" value="1"/>
</dbReference>
<keyword evidence="5" id="KW-1185">Reference proteome</keyword>
<feature type="compositionally biased region" description="Low complexity" evidence="1">
    <location>
        <begin position="7"/>
        <end position="25"/>
    </location>
</feature>
<feature type="domain" description="Formyl transferase N-terminal" evidence="2">
    <location>
        <begin position="634"/>
        <end position="702"/>
    </location>
</feature>
<organism evidence="4 5">
    <name type="scientific">Aspergillus avenaceus</name>
    <dbReference type="NCBI Taxonomy" id="36643"/>
    <lineage>
        <taxon>Eukaryota</taxon>
        <taxon>Fungi</taxon>
        <taxon>Dikarya</taxon>
        <taxon>Ascomycota</taxon>
        <taxon>Pezizomycotina</taxon>
        <taxon>Eurotiomycetes</taxon>
        <taxon>Eurotiomycetidae</taxon>
        <taxon>Eurotiales</taxon>
        <taxon>Aspergillaceae</taxon>
        <taxon>Aspergillus</taxon>
        <taxon>Aspergillus subgen. Circumdati</taxon>
    </lineage>
</organism>
<dbReference type="InterPro" id="IPR036188">
    <property type="entry name" value="FAD/NAD-bd_sf"/>
</dbReference>
<evidence type="ECO:0000313" key="5">
    <source>
        <dbReference type="Proteomes" id="UP000325780"/>
    </source>
</evidence>
<evidence type="ECO:0000256" key="1">
    <source>
        <dbReference type="SAM" id="MobiDB-lite"/>
    </source>
</evidence>
<proteinExistence type="predicted"/>
<dbReference type="PANTHER" id="PTHR40254:SF1">
    <property type="entry name" value="BLR0577 PROTEIN"/>
    <property type="match status" value="1"/>
</dbReference>
<sequence>MPLKSLFQFTMGQTSSQSSTSDFTDSPPPADLIVVGGGVSGAAILLHLIERVKHGKSLKKVTFVQKNDIAQPGITSFPDHMESIASTYADTIGLQPSNLSHYVRWRKDVEKSSMLSCQGYSEYVQAMWTKALDDARRVGLDVSIIHKVINDLDRQSDGTFFLSLNNDTKLTAQYVVLALGNFTAVVNTHLLNLPGFIPRPWPKSQLEYIIKDSSVLIVGSGLSAVDTAIRLSQSGHQGPITLMSRSGCLPKVQGKPIPFSRRYALHVLARRVEENPDESLLQITSGLMEEISHVTNGDWSWLQSQGPPIKQLQHDIRKAQTGETGWQGVLQATAPVIERYWRCLSTKSQELFMEQFFGPWNRYCHGMPVTTAEKALELMEKSQLRVVQGDWVQWDGIFKAQTSVGLLEVSHVIEATGQECRIDHIESPLIHSAVKKGFLAPHPAGGVKVDFNSLRATPGLHVMGSLTRGTHFHTIDIDRAVAHAARVADAVTQEPLARSLHIAIFLGSDLFSHLMASQLVPQLLAAGHMPFIFLPEHKGGRKVPPFELRELGFLERELLQKHVIPYFKDQHPEGASHMTVAQMTSAYGILVQEVPNVNSASFINCLREYHIDMGLSLRCYQRFKSDIIRYLSGPRRLLNLHPGILPAYRGVMTTIRAMGDRETHFGYTLHNVDEDFDSGDVVDIRKHPIDYSKSMLHFMNDVYGIGVEMVADAIDHIARGKDLPRLPQNAEDSRYYSFPTKEDFEQYRRDGVRLVDAESIVKVIVESFAPPTQQDAFRVYIQDVVQSWYQENQDQM</sequence>
<dbReference type="Gene3D" id="3.50.50.60">
    <property type="entry name" value="FAD/NAD(P)-binding domain"/>
    <property type="match status" value="1"/>
</dbReference>
<dbReference type="OrthoDB" id="10268103at2759"/>
<dbReference type="Gene3D" id="3.40.50.12230">
    <property type="match status" value="1"/>
</dbReference>
<dbReference type="InterPro" id="IPR038732">
    <property type="entry name" value="HpyO/CreE_NAD-binding"/>
</dbReference>
<feature type="region of interest" description="Disordered" evidence="1">
    <location>
        <begin position="1"/>
        <end position="27"/>
    </location>
</feature>
<name>A0A5N6U9Q9_ASPAV</name>
<evidence type="ECO:0000313" key="4">
    <source>
        <dbReference type="EMBL" id="KAE8155352.1"/>
    </source>
</evidence>
<dbReference type="EMBL" id="ML742023">
    <property type="protein sequence ID" value="KAE8155352.1"/>
    <property type="molecule type" value="Genomic_DNA"/>
</dbReference>
<dbReference type="AlphaFoldDB" id="A0A5N6U9Q9"/>
<dbReference type="SUPFAM" id="SSF53328">
    <property type="entry name" value="Formyltransferase"/>
    <property type="match status" value="1"/>
</dbReference>
<dbReference type="PANTHER" id="PTHR40254">
    <property type="entry name" value="BLR0577 PROTEIN"/>
    <property type="match status" value="1"/>
</dbReference>
<dbReference type="SUPFAM" id="SSF51905">
    <property type="entry name" value="FAD/NAD(P)-binding domain"/>
    <property type="match status" value="1"/>
</dbReference>
<dbReference type="InterPro" id="IPR052189">
    <property type="entry name" value="L-asp_N-monooxygenase_NS-form"/>
</dbReference>